<evidence type="ECO:0000256" key="5">
    <source>
        <dbReference type="ARBA" id="ARBA00022840"/>
    </source>
</evidence>
<evidence type="ECO:0000313" key="10">
    <source>
        <dbReference type="EMBL" id="MEQ6289554.1"/>
    </source>
</evidence>
<evidence type="ECO:0000256" key="3">
    <source>
        <dbReference type="ARBA" id="ARBA00022741"/>
    </source>
</evidence>
<dbReference type="PROSITE" id="PS50112">
    <property type="entry name" value="PAS"/>
    <property type="match status" value="2"/>
</dbReference>
<dbReference type="PROSITE" id="PS50109">
    <property type="entry name" value="HIS_KIN"/>
    <property type="match status" value="1"/>
</dbReference>
<dbReference type="RefSeq" id="WP_349583769.1">
    <property type="nucleotide sequence ID" value="NZ_JBEFLD010000002.1"/>
</dbReference>
<dbReference type="InterPro" id="IPR000700">
    <property type="entry name" value="PAS-assoc_C"/>
</dbReference>
<accession>A0ABV1M026</accession>
<dbReference type="SMART" id="SM00086">
    <property type="entry name" value="PAC"/>
    <property type="match status" value="3"/>
</dbReference>
<dbReference type="NCBIfam" id="TIGR00229">
    <property type="entry name" value="sensory_box"/>
    <property type="match status" value="3"/>
</dbReference>
<dbReference type="InterPro" id="IPR000014">
    <property type="entry name" value="PAS"/>
</dbReference>
<name>A0ABV1M026_9NEIS</name>
<dbReference type="Pfam" id="PF08448">
    <property type="entry name" value="PAS_4"/>
    <property type="match status" value="2"/>
</dbReference>
<evidence type="ECO:0000259" key="7">
    <source>
        <dbReference type="PROSITE" id="PS50109"/>
    </source>
</evidence>
<organism evidence="10 11">
    <name type="scientific">Vogesella oryzagri</name>
    <dbReference type="NCBI Taxonomy" id="3160864"/>
    <lineage>
        <taxon>Bacteria</taxon>
        <taxon>Pseudomonadati</taxon>
        <taxon>Pseudomonadota</taxon>
        <taxon>Betaproteobacteria</taxon>
        <taxon>Neisseriales</taxon>
        <taxon>Chromobacteriaceae</taxon>
        <taxon>Vogesella</taxon>
    </lineage>
</organism>
<protein>
    <submittedName>
        <fullName evidence="10">PAS domain S-box protein</fullName>
    </submittedName>
</protein>
<dbReference type="InterPro" id="IPR036890">
    <property type="entry name" value="HATPase_C_sf"/>
</dbReference>
<dbReference type="SMART" id="SM00091">
    <property type="entry name" value="PAS"/>
    <property type="match status" value="3"/>
</dbReference>
<evidence type="ECO:0000256" key="2">
    <source>
        <dbReference type="ARBA" id="ARBA00022679"/>
    </source>
</evidence>
<sequence length="602" mass="66974">MTTSPASDPLLLALLETAPIGIAVLDDALRYLHINQLLADSNGHSIASHIGRTPHDVLPDVGEQLEAIMRDVMASGQARRNFEARAEVPPGSGHYRLWNASYHPYLQDGAVTGIIAMVEDVTHARDTARRLRDSEQHIRRVLDSLFTFVGVIAPDGTLLEVNRAPLEAAGITLDSVRGLKLWDTFWWSFNAEMQQLAHEVVQQAAGGDTVRRDIEVRMQDDSRVTLDFMLAPLRDDSGEITHLVGSANDISGRTRSEQALRQSETHFRQVVEATPDALMMVDSQGVIRLVNGRMEELFGYTRDELIGQGFDRLLPDSVRNQHQGLVKHFFANPSTRDMANRKPLFAVRRDGSTFPCEIGLNPLEIAGQLLTLASITNVTARYQAQQAMEKALAEKTVLLGEVHHRVKNNLQVISSMLNLQARNAAAPVRVALVESQNHVKSMALIHQLLYERSDFSRVPLTTYLERLLMLLQHSLADSQRKVTVQFATPPQEVFLELQQSIPLGLLVNEIITNAFKHAFTERGYGTLHLLLQSGEPDNRLTIRDDGIGLPADVVLGESRTLGFQLLPMLADQLQGRLEVHSQPQQGTHFELYFPSLMAGETP</sequence>
<dbReference type="EMBL" id="JBEFLD010000002">
    <property type="protein sequence ID" value="MEQ6289554.1"/>
    <property type="molecule type" value="Genomic_DNA"/>
</dbReference>
<dbReference type="InterPro" id="IPR013767">
    <property type="entry name" value="PAS_fold"/>
</dbReference>
<dbReference type="PROSITE" id="PS50113">
    <property type="entry name" value="PAC"/>
    <property type="match status" value="1"/>
</dbReference>
<dbReference type="Pfam" id="PF07568">
    <property type="entry name" value="HisKA_2"/>
    <property type="match status" value="1"/>
</dbReference>
<gene>
    <name evidence="10" type="ORF">ABNW52_02890</name>
</gene>
<dbReference type="InterPro" id="IPR035965">
    <property type="entry name" value="PAS-like_dom_sf"/>
</dbReference>
<dbReference type="InterPro" id="IPR013656">
    <property type="entry name" value="PAS_4"/>
</dbReference>
<keyword evidence="5" id="KW-0067">ATP-binding</keyword>
<feature type="domain" description="PAC" evidence="9">
    <location>
        <begin position="210"/>
        <end position="262"/>
    </location>
</feature>
<dbReference type="InterPro" id="IPR005467">
    <property type="entry name" value="His_kinase_dom"/>
</dbReference>
<evidence type="ECO:0000256" key="4">
    <source>
        <dbReference type="ARBA" id="ARBA00022777"/>
    </source>
</evidence>
<proteinExistence type="predicted"/>
<dbReference type="Pfam" id="PF00989">
    <property type="entry name" value="PAS"/>
    <property type="match status" value="1"/>
</dbReference>
<keyword evidence="1" id="KW-0597">Phosphoprotein</keyword>
<dbReference type="Proteomes" id="UP001433638">
    <property type="component" value="Unassembled WGS sequence"/>
</dbReference>
<keyword evidence="2" id="KW-0808">Transferase</keyword>
<dbReference type="SMART" id="SM00387">
    <property type="entry name" value="HATPase_c"/>
    <property type="match status" value="1"/>
</dbReference>
<dbReference type="InterPro" id="IPR011495">
    <property type="entry name" value="Sig_transdc_His_kin_sub2_dim/P"/>
</dbReference>
<evidence type="ECO:0000313" key="11">
    <source>
        <dbReference type="Proteomes" id="UP001433638"/>
    </source>
</evidence>
<feature type="domain" description="Histidine kinase" evidence="7">
    <location>
        <begin position="401"/>
        <end position="597"/>
    </location>
</feature>
<dbReference type="Gene3D" id="3.30.565.10">
    <property type="entry name" value="Histidine kinase-like ATPase, C-terminal domain"/>
    <property type="match status" value="1"/>
</dbReference>
<evidence type="ECO:0000259" key="8">
    <source>
        <dbReference type="PROSITE" id="PS50112"/>
    </source>
</evidence>
<dbReference type="InterPro" id="IPR001610">
    <property type="entry name" value="PAC"/>
</dbReference>
<dbReference type="Pfam" id="PF02518">
    <property type="entry name" value="HATPase_c"/>
    <property type="match status" value="1"/>
</dbReference>
<dbReference type="PANTHER" id="PTHR43065:SF23">
    <property type="entry name" value="SENSOR HISTIDINE KINASE PDTAS"/>
    <property type="match status" value="1"/>
</dbReference>
<keyword evidence="3" id="KW-0547">Nucleotide-binding</keyword>
<dbReference type="InterPro" id="IPR003594">
    <property type="entry name" value="HATPase_dom"/>
</dbReference>
<dbReference type="PANTHER" id="PTHR43065">
    <property type="entry name" value="SENSOR HISTIDINE KINASE"/>
    <property type="match status" value="1"/>
</dbReference>
<feature type="domain" description="PAS" evidence="8">
    <location>
        <begin position="263"/>
        <end position="317"/>
    </location>
</feature>
<dbReference type="SUPFAM" id="SSF55785">
    <property type="entry name" value="PYP-like sensor domain (PAS domain)"/>
    <property type="match status" value="3"/>
</dbReference>
<feature type="domain" description="PAS" evidence="8">
    <location>
        <begin position="134"/>
        <end position="178"/>
    </location>
</feature>
<evidence type="ECO:0000256" key="6">
    <source>
        <dbReference type="ARBA" id="ARBA00023012"/>
    </source>
</evidence>
<evidence type="ECO:0000256" key="1">
    <source>
        <dbReference type="ARBA" id="ARBA00022553"/>
    </source>
</evidence>
<comment type="caution">
    <text evidence="10">The sequence shown here is derived from an EMBL/GenBank/DDBJ whole genome shotgun (WGS) entry which is preliminary data.</text>
</comment>
<keyword evidence="11" id="KW-1185">Reference proteome</keyword>
<keyword evidence="6" id="KW-0902">Two-component regulatory system</keyword>
<dbReference type="SUPFAM" id="SSF55874">
    <property type="entry name" value="ATPase domain of HSP90 chaperone/DNA topoisomerase II/histidine kinase"/>
    <property type="match status" value="1"/>
</dbReference>
<reference evidence="10" key="1">
    <citation type="submission" date="2024-06" db="EMBL/GenBank/DDBJ databases">
        <title>Genome sequence of Vogesella sp. MAHUQ-64.</title>
        <authorList>
            <person name="Huq M.A."/>
        </authorList>
    </citation>
    <scope>NUCLEOTIDE SEQUENCE</scope>
    <source>
        <strain evidence="10">MAHUQ-64</strain>
    </source>
</reference>
<keyword evidence="4" id="KW-0418">Kinase</keyword>
<evidence type="ECO:0000259" key="9">
    <source>
        <dbReference type="PROSITE" id="PS50113"/>
    </source>
</evidence>
<dbReference type="CDD" id="cd00130">
    <property type="entry name" value="PAS"/>
    <property type="match status" value="2"/>
</dbReference>
<dbReference type="Gene3D" id="3.30.450.20">
    <property type="entry name" value="PAS domain"/>
    <property type="match status" value="3"/>
</dbReference>